<keyword evidence="1" id="KW-0813">Transport</keyword>
<dbReference type="InterPro" id="IPR008969">
    <property type="entry name" value="CarboxyPept-like_regulatory"/>
</dbReference>
<organism evidence="4 5">
    <name type="scientific">Bacteroides eggerthii</name>
    <dbReference type="NCBI Taxonomy" id="28111"/>
    <lineage>
        <taxon>Bacteria</taxon>
        <taxon>Pseudomonadati</taxon>
        <taxon>Bacteroidota</taxon>
        <taxon>Bacteroidia</taxon>
        <taxon>Bacteroidales</taxon>
        <taxon>Bacteroidaceae</taxon>
        <taxon>Bacteroides</taxon>
    </lineage>
</organism>
<dbReference type="NCBIfam" id="TIGR04057">
    <property type="entry name" value="SusC_RagA_signa"/>
    <property type="match status" value="1"/>
</dbReference>
<dbReference type="Pfam" id="PF07715">
    <property type="entry name" value="Plug"/>
    <property type="match status" value="1"/>
</dbReference>
<evidence type="ECO:0000256" key="1">
    <source>
        <dbReference type="PROSITE-ProRule" id="PRU01360"/>
    </source>
</evidence>
<dbReference type="InterPro" id="IPR012910">
    <property type="entry name" value="Plug_dom"/>
</dbReference>
<keyword evidence="1" id="KW-1134">Transmembrane beta strand</keyword>
<dbReference type="InterPro" id="IPR023996">
    <property type="entry name" value="TonB-dep_OMP_SusC/RagA"/>
</dbReference>
<dbReference type="Gene3D" id="2.170.130.10">
    <property type="entry name" value="TonB-dependent receptor, plug domain"/>
    <property type="match status" value="1"/>
</dbReference>
<keyword evidence="1" id="KW-0812">Transmembrane</keyword>
<dbReference type="SUPFAM" id="SSF56935">
    <property type="entry name" value="Porins"/>
    <property type="match status" value="1"/>
</dbReference>
<dbReference type="InterPro" id="IPR037066">
    <property type="entry name" value="Plug_dom_sf"/>
</dbReference>
<dbReference type="EMBL" id="JAUDCF010000014">
    <property type="protein sequence ID" value="MDM8145770.1"/>
    <property type="molecule type" value="Genomic_DNA"/>
</dbReference>
<comment type="similarity">
    <text evidence="1">Belongs to the TonB-dependent receptor family.</text>
</comment>
<evidence type="ECO:0000313" key="5">
    <source>
        <dbReference type="Proteomes" id="UP001228403"/>
    </source>
</evidence>
<protein>
    <submittedName>
        <fullName evidence="4">SusC/RagA family TonB-linked outer membrane protein</fullName>
    </submittedName>
</protein>
<dbReference type="PROSITE" id="PS52016">
    <property type="entry name" value="TONB_DEPENDENT_REC_3"/>
    <property type="match status" value="1"/>
</dbReference>
<evidence type="ECO:0000313" key="4">
    <source>
        <dbReference type="EMBL" id="MDM8145770.1"/>
    </source>
</evidence>
<feature type="chain" id="PRO_5045487084" evidence="2">
    <location>
        <begin position="22"/>
        <end position="1140"/>
    </location>
</feature>
<dbReference type="InterPro" id="IPR023997">
    <property type="entry name" value="TonB-dep_OMP_SusC/RagA_CS"/>
</dbReference>
<keyword evidence="2" id="KW-0732">Signal</keyword>
<evidence type="ECO:0000259" key="3">
    <source>
        <dbReference type="Pfam" id="PF07715"/>
    </source>
</evidence>
<accession>A0ABT7U5G9</accession>
<dbReference type="Proteomes" id="UP001228403">
    <property type="component" value="Unassembled WGS sequence"/>
</dbReference>
<comment type="caution">
    <text evidence="4">The sequence shown here is derived from an EMBL/GenBank/DDBJ whole genome shotgun (WGS) entry which is preliminary data.</text>
</comment>
<gene>
    <name evidence="4" type="ORF">QUW02_07535</name>
</gene>
<proteinExistence type="inferred from homology"/>
<evidence type="ECO:0000256" key="2">
    <source>
        <dbReference type="SAM" id="SignalP"/>
    </source>
</evidence>
<reference evidence="5" key="1">
    <citation type="submission" date="2023-07" db="EMBL/GenBank/DDBJ databases">
        <title>Identification and characterization of horizontal gene transfer across gut microbiota members of farm animals based on homology search.</title>
        <authorList>
            <person name="Schwarzerova J."/>
            <person name="Nykrynova M."/>
            <person name="Jureckova K."/>
            <person name="Cejkova D."/>
            <person name="Rychlik I."/>
        </authorList>
    </citation>
    <scope>NUCLEOTIDE SEQUENCE [LARGE SCALE GENOMIC DNA]</scope>
    <source>
        <strain evidence="5">ET4</strain>
    </source>
</reference>
<dbReference type="SUPFAM" id="SSF49464">
    <property type="entry name" value="Carboxypeptidase regulatory domain-like"/>
    <property type="match status" value="1"/>
</dbReference>
<sequence>MNKIKILLLMIACLITGVTMAQQRRISGTVSDDFGGIMMANVTEVDANNRIVSATTTDMNGNFTMTIKNPKNKLKITYMGFQNHVEVIGNKSVFKVKMKDASRTLDNVTVTHKRKIISNGLSIPEREISVARQKFNMDEMQGLSFESVDEALQGKIAGLDIVANSGNLGAGTTMRLRGTTTINGNAEPLIVVDGHIFELPDNAQNIDFENLDNEEQFSTLLQVNPEDIAEIEVLKDASATAIWGSKGANGVLSIKTRRGSRGKTRVNFSYRFSGNWQGQGMRMLDGDGYTMMLKEAYFNPKQDPNASNMLELDYLRDRNGYIYNNYSRNTDWIDAVTQFGQAHNYYVTLTGGGEKATFRIGVGYDKESGTIIKQNLDRFTTRLALDYFVSDRIKFSSNFSLSFTDNHKNYDDILARAYKAMPNMSIYEYNGDVDNPQLTGNFFNMLPLATASGHQPGYTSSSLSDMYANGNPVAVANLAWKREQSFNITPQFSVEYKFLGKEDDQTQLNYTGDVQMQIYNTSDNSYFPAALTNNKWYDGINSASNREYKSMQFTTRHDLAFYPKFNNEDHALSALFRFELTSGTSNDQSLSSRGIPSGLTDPTLDAYLTAASTSPGEWRSLSYTGSVHYSYKSRYSLTATLRTDGRTDFGAGKKFGTFPGVSARWNIIDENFMKPLKGWLSMLAFRPGWGIVGNVVGGGYNQYNRYADFGSYGGSHGAFRPENLRLASLQWEKTSSWNLGFDLGLWNDLITLALEVYDKKTTELALQNVAIPSHTGFSSLAWQNVGTMRNKGWELYVNTSRFARVGKFSMKLSANIAQNINQIEEMDASVLESLNKDFSYTNESYLGRVQIGNALGSIYGFRFKGIYAYDYDHNGYTEQSQKTYASGEIDPNRPGYFRNGDKVPTAAAAALRGENATCPIVYDANGNMVTDAKGNPLQMYFNGTHAFEGGDAIYEDINHDGQINALDIVYLGNSNPKCNGGFGIDLYYGNWSLSASFNYRIGNQIINMARMQAEDMLNNNNQSAATKWRWRKNGDDTEIPRAMNSKAGTSYNALASDRYVENGDYLRFQYLRMGYSFDAKKIKKWGLSALSLSASANNLWVWSKYTGTDPDVTTSGWGVATDSNKTPRSKSFTVSLNVGF</sequence>
<keyword evidence="1" id="KW-0998">Cell outer membrane</keyword>
<dbReference type="InterPro" id="IPR039426">
    <property type="entry name" value="TonB-dep_rcpt-like"/>
</dbReference>
<keyword evidence="1" id="KW-0472">Membrane</keyword>
<feature type="domain" description="TonB-dependent receptor plug" evidence="3">
    <location>
        <begin position="125"/>
        <end position="251"/>
    </location>
</feature>
<feature type="signal peptide" evidence="2">
    <location>
        <begin position="1"/>
        <end position="21"/>
    </location>
</feature>
<dbReference type="NCBIfam" id="TIGR04056">
    <property type="entry name" value="OMP_RagA_SusC"/>
    <property type="match status" value="1"/>
</dbReference>
<name>A0ABT7U5G9_9BACE</name>
<keyword evidence="5" id="KW-1185">Reference proteome</keyword>
<comment type="subcellular location">
    <subcellularLocation>
        <location evidence="1">Cell outer membrane</location>
        <topology evidence="1">Multi-pass membrane protein</topology>
    </subcellularLocation>
</comment>